<dbReference type="NCBIfam" id="TIGR00526">
    <property type="entry name" value="folB_dom"/>
    <property type="match status" value="1"/>
</dbReference>
<dbReference type="AlphaFoldDB" id="A0A1W1EA96"/>
<dbReference type="InterPro" id="IPR006157">
    <property type="entry name" value="FolB_dom"/>
</dbReference>
<organism evidence="2">
    <name type="scientific">hydrothermal vent metagenome</name>
    <dbReference type="NCBI Taxonomy" id="652676"/>
    <lineage>
        <taxon>unclassified sequences</taxon>
        <taxon>metagenomes</taxon>
        <taxon>ecological metagenomes</taxon>
    </lineage>
</organism>
<dbReference type="EC" id="4.1.2.25" evidence="2"/>
<reference evidence="2" key="1">
    <citation type="submission" date="2016-10" db="EMBL/GenBank/DDBJ databases">
        <authorList>
            <person name="de Groot N.N."/>
        </authorList>
    </citation>
    <scope>NUCLEOTIDE SEQUENCE</scope>
</reference>
<gene>
    <name evidence="2" type="ORF">MNB_SV-4-25</name>
</gene>
<dbReference type="Gene3D" id="3.30.1130.10">
    <property type="match status" value="1"/>
</dbReference>
<protein>
    <submittedName>
        <fullName evidence="2">Dihydroneopterin aldolase</fullName>
        <ecNumber evidence="2">4.1.2.25</ecNumber>
    </submittedName>
</protein>
<dbReference type="GO" id="GO:0004150">
    <property type="term" value="F:dihydroneopterin aldolase activity"/>
    <property type="evidence" value="ECO:0007669"/>
    <property type="project" value="UniProtKB-EC"/>
</dbReference>
<dbReference type="GO" id="GO:0006760">
    <property type="term" value="P:folic acid-containing compound metabolic process"/>
    <property type="evidence" value="ECO:0007669"/>
    <property type="project" value="InterPro"/>
</dbReference>
<evidence type="ECO:0000259" key="1">
    <source>
        <dbReference type="SMART" id="SM00905"/>
    </source>
</evidence>
<accession>A0A1W1EA96</accession>
<dbReference type="EMBL" id="FPIB01000023">
    <property type="protein sequence ID" value="SFV90781.1"/>
    <property type="molecule type" value="Genomic_DNA"/>
</dbReference>
<dbReference type="SUPFAM" id="SSF55620">
    <property type="entry name" value="Tetrahydrobiopterin biosynthesis enzymes-like"/>
    <property type="match status" value="1"/>
</dbReference>
<evidence type="ECO:0000313" key="2">
    <source>
        <dbReference type="EMBL" id="SFV90781.1"/>
    </source>
</evidence>
<dbReference type="SMART" id="SM00905">
    <property type="entry name" value="FolB"/>
    <property type="match status" value="1"/>
</dbReference>
<sequence length="115" mass="13207">MTIHIESLTFDAIIGLLDFEREHPQRVTVDLTLSYPYSNKNFIDYAKLAEEIETKVKSSHFMLLEEALESIERMITVSYPQVVSLMLKIGKPDILHNATVALSSSWHYPQPDEKV</sequence>
<keyword evidence="2" id="KW-0456">Lyase</keyword>
<name>A0A1W1EA96_9ZZZZ</name>
<dbReference type="InterPro" id="IPR043133">
    <property type="entry name" value="GTP-CH-I_C/QueF"/>
</dbReference>
<dbReference type="Pfam" id="PF02152">
    <property type="entry name" value="FolB"/>
    <property type="match status" value="1"/>
</dbReference>
<proteinExistence type="predicted"/>
<feature type="domain" description="Dihydroneopterin aldolase/epimerase" evidence="1">
    <location>
        <begin position="3"/>
        <end position="106"/>
    </location>
</feature>